<organism evidence="1">
    <name type="scientific">Polynucleobacter sp. UK-FUSCHL-C3</name>
    <dbReference type="NCBI Taxonomy" id="2955208"/>
    <lineage>
        <taxon>Bacteria</taxon>
        <taxon>Pseudomonadati</taxon>
        <taxon>Pseudomonadota</taxon>
        <taxon>Betaproteobacteria</taxon>
        <taxon>Burkholderiales</taxon>
        <taxon>Burkholderiaceae</taxon>
        <taxon>Polynucleobacter</taxon>
    </lineage>
</organism>
<proteinExistence type="predicted"/>
<gene>
    <name evidence="1" type="ORF">NKE59_01625</name>
</gene>
<dbReference type="RefSeq" id="WP_353439164.1">
    <property type="nucleotide sequence ID" value="NZ_CP099959.1"/>
</dbReference>
<name>A0AAU8A3Q2_9BURK</name>
<evidence type="ECO:0000313" key="1">
    <source>
        <dbReference type="EMBL" id="XCC58016.1"/>
    </source>
</evidence>
<dbReference type="EMBL" id="CP099959">
    <property type="protein sequence ID" value="XCC58016.1"/>
    <property type="molecule type" value="Genomic_DNA"/>
</dbReference>
<sequence length="440" mass="51330">MEILFLTNRPTANTQAATVTEYLDALHKYSEHNVYEISMLHHFPARIDLDRFDVVISHYSLSIGPLLKHYFGEDLVRKLRQFKGLKAAFLQDEYREIKTYWKHINELGINVLFSCVPEGEIPKVYPAEKVPNLRVINVLTGYVPEALLKLEVVPVAKRPIDVGYRTRKMWYWLGALAYEKWFISEEFKRRAKAKSLGLNLDLSTREYERLYGHAWTNFVASCKTVIGVESGASIIDFDGQLERRVDQYVSEHPQATFEEVSELFLKEYEGSLRLHQISPRCFEAAALRTPMVLFEGEYSNVLEPGRHFVVLKKDFSNFEEVVEKIKDHEYLQKMADRTYLEVALNPRWSYREFIRVIDQAIDVEVDKLGTVRSKHPYSPQEFKWAMMMSFGYILRRRSALAMQSILLGFPLARKALFGLWNALPYPLQKIARPFARIISR</sequence>
<protein>
    <submittedName>
        <fullName evidence="1">Glycosyltransferase</fullName>
    </submittedName>
</protein>
<reference evidence="1" key="1">
    <citation type="submission" date="2022-06" db="EMBL/GenBank/DDBJ databases">
        <title>New Polynucleobacter species.</title>
        <authorList>
            <person name="Hahn M.W."/>
        </authorList>
    </citation>
    <scope>NUCLEOTIDE SEQUENCE</scope>
    <source>
        <strain evidence="1">UK-FUSCHL-C3</strain>
    </source>
</reference>
<dbReference type="AlphaFoldDB" id="A0AAU8A3Q2"/>
<accession>A0AAU8A3Q2</accession>